<name>A0A4R8ITM1_9GAMM</name>
<dbReference type="PROSITE" id="PS50075">
    <property type="entry name" value="CARRIER"/>
    <property type="match status" value="1"/>
</dbReference>
<dbReference type="RefSeq" id="WP_134080348.1">
    <property type="nucleotide sequence ID" value="NZ_SOQX01000001.1"/>
</dbReference>
<dbReference type="InterPro" id="IPR009081">
    <property type="entry name" value="PP-bd_ACP"/>
</dbReference>
<dbReference type="InterPro" id="IPR036736">
    <property type="entry name" value="ACP-like_sf"/>
</dbReference>
<feature type="domain" description="Carrier" evidence="1">
    <location>
        <begin position="1"/>
        <end position="81"/>
    </location>
</feature>
<dbReference type="OrthoDB" id="8527261at2"/>
<proteinExistence type="predicted"/>
<dbReference type="Gene3D" id="1.10.1200.10">
    <property type="entry name" value="ACP-like"/>
    <property type="match status" value="1"/>
</dbReference>
<comment type="caution">
    <text evidence="2">The sequence shown here is derived from an EMBL/GenBank/DDBJ whole genome shotgun (WGS) entry which is preliminary data.</text>
</comment>
<keyword evidence="3" id="KW-1185">Reference proteome</keyword>
<dbReference type="SUPFAM" id="SSF47336">
    <property type="entry name" value="ACP-like"/>
    <property type="match status" value="1"/>
</dbReference>
<organism evidence="2 3">
    <name type="scientific">Thiohalophilus thiocyanatoxydans</name>
    <dbReference type="NCBI Taxonomy" id="381308"/>
    <lineage>
        <taxon>Bacteria</taxon>
        <taxon>Pseudomonadati</taxon>
        <taxon>Pseudomonadota</taxon>
        <taxon>Gammaproteobacteria</taxon>
        <taxon>Thiohalomonadales</taxon>
        <taxon>Thiohalophilaceae</taxon>
        <taxon>Thiohalophilus</taxon>
    </lineage>
</organism>
<gene>
    <name evidence="2" type="ORF">EDC23_0134</name>
</gene>
<evidence type="ECO:0000313" key="2">
    <source>
        <dbReference type="EMBL" id="TDY03764.1"/>
    </source>
</evidence>
<dbReference type="AlphaFoldDB" id="A0A4R8ITM1"/>
<reference evidence="2 3" key="1">
    <citation type="submission" date="2019-03" db="EMBL/GenBank/DDBJ databases">
        <title>Genomic Encyclopedia of Type Strains, Phase IV (KMG-IV): sequencing the most valuable type-strain genomes for metagenomic binning, comparative biology and taxonomic classification.</title>
        <authorList>
            <person name="Goeker M."/>
        </authorList>
    </citation>
    <scope>NUCLEOTIDE SEQUENCE [LARGE SCALE GENOMIC DNA]</scope>
    <source>
        <strain evidence="2 3">DSM 16326</strain>
    </source>
</reference>
<evidence type="ECO:0000259" key="1">
    <source>
        <dbReference type="PROSITE" id="PS50075"/>
    </source>
</evidence>
<accession>A0A4R8ITM1</accession>
<protein>
    <submittedName>
        <fullName evidence="2">Acyl carrier protein</fullName>
    </submittedName>
</protein>
<sequence length="83" mass="9034">MSSLEQVKTILDSTLGLNGRVQKFDTDTPLLGNIHELDSMAVVTVITTIEEQFGIMVDDDEISAETFETLGSLVEFVDSKLAA</sequence>
<evidence type="ECO:0000313" key="3">
    <source>
        <dbReference type="Proteomes" id="UP000294914"/>
    </source>
</evidence>
<dbReference type="EMBL" id="SOQX01000001">
    <property type="protein sequence ID" value="TDY03764.1"/>
    <property type="molecule type" value="Genomic_DNA"/>
</dbReference>
<dbReference type="Pfam" id="PF00550">
    <property type="entry name" value="PP-binding"/>
    <property type="match status" value="1"/>
</dbReference>
<dbReference type="Proteomes" id="UP000294914">
    <property type="component" value="Unassembled WGS sequence"/>
</dbReference>